<evidence type="ECO:0000256" key="3">
    <source>
        <dbReference type="ARBA" id="ARBA00012438"/>
    </source>
</evidence>
<evidence type="ECO:0000256" key="4">
    <source>
        <dbReference type="ARBA" id="ARBA00022475"/>
    </source>
</evidence>
<dbReference type="InterPro" id="IPR033463">
    <property type="entry name" value="sCache_3"/>
</dbReference>
<evidence type="ECO:0000313" key="16">
    <source>
        <dbReference type="EMBL" id="HGE78273.1"/>
    </source>
</evidence>
<keyword evidence="13 14" id="KW-0472">Membrane</keyword>
<dbReference type="Pfam" id="PF02518">
    <property type="entry name" value="HATPase_c"/>
    <property type="match status" value="1"/>
</dbReference>
<dbReference type="Pfam" id="PF17203">
    <property type="entry name" value="sCache_3_2"/>
    <property type="match status" value="1"/>
</dbReference>
<evidence type="ECO:0000256" key="2">
    <source>
        <dbReference type="ARBA" id="ARBA00004651"/>
    </source>
</evidence>
<keyword evidence="5" id="KW-0597">Phosphoprotein</keyword>
<dbReference type="SUPFAM" id="SSF103190">
    <property type="entry name" value="Sensory domain-like"/>
    <property type="match status" value="1"/>
</dbReference>
<dbReference type="CDD" id="cd00082">
    <property type="entry name" value="HisKA"/>
    <property type="match status" value="1"/>
</dbReference>
<keyword evidence="6" id="KW-0808">Transferase</keyword>
<organism evidence="16">
    <name type="scientific">candidate division WOR-3 bacterium</name>
    <dbReference type="NCBI Taxonomy" id="2052148"/>
    <lineage>
        <taxon>Bacteria</taxon>
        <taxon>Bacteria division WOR-3</taxon>
    </lineage>
</organism>
<reference evidence="16" key="1">
    <citation type="journal article" date="2020" name="mSystems">
        <title>Genome- and Community-Level Interaction Insights into Carbon Utilization and Element Cycling Functions of Hydrothermarchaeota in Hydrothermal Sediment.</title>
        <authorList>
            <person name="Zhou Z."/>
            <person name="Liu Y."/>
            <person name="Xu W."/>
            <person name="Pan J."/>
            <person name="Luo Z.H."/>
            <person name="Li M."/>
        </authorList>
    </citation>
    <scope>NUCLEOTIDE SEQUENCE [LARGE SCALE GENOMIC DNA]</scope>
    <source>
        <strain evidence="16">SpSt-961</strain>
    </source>
</reference>
<evidence type="ECO:0000256" key="1">
    <source>
        <dbReference type="ARBA" id="ARBA00000085"/>
    </source>
</evidence>
<dbReference type="InterPro" id="IPR035965">
    <property type="entry name" value="PAS-like_dom_sf"/>
</dbReference>
<dbReference type="PANTHER" id="PTHR43065:SF10">
    <property type="entry name" value="PEROXIDE STRESS-ACTIVATED HISTIDINE KINASE MAK3"/>
    <property type="match status" value="1"/>
</dbReference>
<dbReference type="PROSITE" id="PS50109">
    <property type="entry name" value="HIS_KIN"/>
    <property type="match status" value="1"/>
</dbReference>
<comment type="catalytic activity">
    <reaction evidence="1">
        <text>ATP + protein L-histidine = ADP + protein N-phospho-L-histidine.</text>
        <dbReference type="EC" id="2.7.13.3"/>
    </reaction>
</comment>
<dbReference type="InterPro" id="IPR005467">
    <property type="entry name" value="His_kinase_dom"/>
</dbReference>
<dbReference type="EMBL" id="DTOZ01000128">
    <property type="protein sequence ID" value="HGE78273.1"/>
    <property type="molecule type" value="Genomic_DNA"/>
</dbReference>
<feature type="transmembrane region" description="Helical" evidence="14">
    <location>
        <begin position="6"/>
        <end position="26"/>
    </location>
</feature>
<comment type="subcellular location">
    <subcellularLocation>
        <location evidence="2">Cell membrane</location>
        <topology evidence="2">Multi-pass membrane protein</topology>
    </subcellularLocation>
</comment>
<accession>A0A7V3RHE8</accession>
<evidence type="ECO:0000256" key="6">
    <source>
        <dbReference type="ARBA" id="ARBA00022679"/>
    </source>
</evidence>
<keyword evidence="11 14" id="KW-1133">Transmembrane helix</keyword>
<evidence type="ECO:0000256" key="10">
    <source>
        <dbReference type="ARBA" id="ARBA00022840"/>
    </source>
</evidence>
<dbReference type="SMART" id="SM00388">
    <property type="entry name" value="HisKA"/>
    <property type="match status" value="1"/>
</dbReference>
<dbReference type="GO" id="GO:0005524">
    <property type="term" value="F:ATP binding"/>
    <property type="evidence" value="ECO:0007669"/>
    <property type="project" value="UniProtKB-KW"/>
</dbReference>
<dbReference type="Gene3D" id="3.30.565.10">
    <property type="entry name" value="Histidine kinase-like ATPase, C-terminal domain"/>
    <property type="match status" value="1"/>
</dbReference>
<feature type="domain" description="Histidine kinase" evidence="15">
    <location>
        <begin position="427"/>
        <end position="638"/>
    </location>
</feature>
<evidence type="ECO:0000256" key="14">
    <source>
        <dbReference type="SAM" id="Phobius"/>
    </source>
</evidence>
<dbReference type="PANTHER" id="PTHR43065">
    <property type="entry name" value="SENSOR HISTIDINE KINASE"/>
    <property type="match status" value="1"/>
</dbReference>
<keyword evidence="12" id="KW-0902">Two-component regulatory system</keyword>
<keyword evidence="9" id="KW-0418">Kinase</keyword>
<evidence type="ECO:0000256" key="5">
    <source>
        <dbReference type="ARBA" id="ARBA00022553"/>
    </source>
</evidence>
<dbReference type="AlphaFoldDB" id="A0A7V3RHE8"/>
<proteinExistence type="predicted"/>
<dbReference type="Pfam" id="PF00512">
    <property type="entry name" value="HisKA"/>
    <property type="match status" value="1"/>
</dbReference>
<dbReference type="InterPro" id="IPR036097">
    <property type="entry name" value="HisK_dim/P_sf"/>
</dbReference>
<dbReference type="InterPro" id="IPR003594">
    <property type="entry name" value="HATPase_dom"/>
</dbReference>
<comment type="caution">
    <text evidence="16">The sequence shown here is derived from an EMBL/GenBank/DDBJ whole genome shotgun (WGS) entry which is preliminary data.</text>
</comment>
<feature type="transmembrane region" description="Helical" evidence="14">
    <location>
        <begin position="272"/>
        <end position="291"/>
    </location>
</feature>
<evidence type="ECO:0000259" key="15">
    <source>
        <dbReference type="PROSITE" id="PS50109"/>
    </source>
</evidence>
<keyword evidence="8" id="KW-0547">Nucleotide-binding</keyword>
<dbReference type="Gene3D" id="1.10.287.130">
    <property type="match status" value="1"/>
</dbReference>
<name>A0A7V3RHE8_UNCW3</name>
<keyword evidence="4" id="KW-1003">Cell membrane</keyword>
<dbReference type="Gene3D" id="3.30.450.20">
    <property type="entry name" value="PAS domain"/>
    <property type="match status" value="1"/>
</dbReference>
<evidence type="ECO:0000256" key="11">
    <source>
        <dbReference type="ARBA" id="ARBA00022989"/>
    </source>
</evidence>
<dbReference type="PRINTS" id="PR00344">
    <property type="entry name" value="BCTRLSENSOR"/>
</dbReference>
<dbReference type="InterPro" id="IPR003661">
    <property type="entry name" value="HisK_dim/P_dom"/>
</dbReference>
<dbReference type="SUPFAM" id="SSF47384">
    <property type="entry name" value="Homodimeric domain of signal transducing histidine kinase"/>
    <property type="match status" value="1"/>
</dbReference>
<evidence type="ECO:0000256" key="9">
    <source>
        <dbReference type="ARBA" id="ARBA00022777"/>
    </source>
</evidence>
<dbReference type="InterPro" id="IPR004358">
    <property type="entry name" value="Sig_transdc_His_kin-like_C"/>
</dbReference>
<evidence type="ECO:0000256" key="12">
    <source>
        <dbReference type="ARBA" id="ARBA00023012"/>
    </source>
</evidence>
<evidence type="ECO:0000256" key="7">
    <source>
        <dbReference type="ARBA" id="ARBA00022692"/>
    </source>
</evidence>
<protein>
    <recommendedName>
        <fullName evidence="3">histidine kinase</fullName>
        <ecNumber evidence="3">2.7.13.3</ecNumber>
    </recommendedName>
</protein>
<evidence type="ECO:0000256" key="13">
    <source>
        <dbReference type="ARBA" id="ARBA00023136"/>
    </source>
</evidence>
<evidence type="ECO:0000256" key="8">
    <source>
        <dbReference type="ARBA" id="ARBA00022741"/>
    </source>
</evidence>
<dbReference type="GO" id="GO:0000155">
    <property type="term" value="F:phosphorelay sensor kinase activity"/>
    <property type="evidence" value="ECO:0007669"/>
    <property type="project" value="InterPro"/>
</dbReference>
<keyword evidence="10" id="KW-0067">ATP-binding</keyword>
<dbReference type="CDD" id="cd00075">
    <property type="entry name" value="HATPase"/>
    <property type="match status" value="1"/>
</dbReference>
<dbReference type="InterPro" id="IPR036890">
    <property type="entry name" value="HATPase_C_sf"/>
</dbReference>
<dbReference type="SUPFAM" id="SSF55874">
    <property type="entry name" value="ATPase domain of HSP90 chaperone/DNA topoisomerase II/histidine kinase"/>
    <property type="match status" value="1"/>
</dbReference>
<dbReference type="SMART" id="SM00387">
    <property type="entry name" value="HATPase_c"/>
    <property type="match status" value="1"/>
</dbReference>
<dbReference type="EC" id="2.7.13.3" evidence="3"/>
<dbReference type="InterPro" id="IPR029151">
    <property type="entry name" value="Sensor-like_sf"/>
</dbReference>
<dbReference type="GO" id="GO:0005886">
    <property type="term" value="C:plasma membrane"/>
    <property type="evidence" value="ECO:0007669"/>
    <property type="project" value="UniProtKB-SubCell"/>
</dbReference>
<gene>
    <name evidence="16" type="ORF">ENX68_04655</name>
</gene>
<keyword evidence="7 14" id="KW-0812">Transmembrane</keyword>
<sequence>MRARYYLPASIVLLILLGLFLTFGIISNQKAMLSFFKEEAHSILSIIALSQENSIFAEAEIEEKIVDNLVSIISYLNDTGYRKEILNSILQNFNLSSIVVYDLNNKTIIAKSGNPYEIDYENFAGAEKIKYYYFTVLNERYIRFLYRGGQFAFQIELSAEEIKRFSKTYGIGNILNQLVSNPLVNYVVLQDLRGIIFATPNIKSMSKIQDDSLLLKALQRGEEVSRISNFGNKKILEMAMPFVVENDTIGLFRIGMNLDNYYRHLRNTYIQLVLMFIILLIGGISILAIIIKHQNFQMQEQFFSHILGAIEEGVLLVDQRMMIRGINNMFSRITEIKGAPVLNKRYEEVFSGDPFLINLVHQTKNPVEEEKIIFKKIIRYTTYPLFTPDKKFMGTITILHDMTKIREQEKEEEEKERLSFLGNLVANFAHEIKNPLNGLAIAAQRLKREFPAENEQYNQLLSMIIKEIDSMTKILNDFLTLARPRIKEKREFNMSELIKEIGDLIRHQAMEKNIRYIERVDDGVSIKGSPEDIKRAIMNLLLNAIEAVSSESITQPQVFVALEKRKKNIIVKISDNGPGIPKQLLKKVFEPYFTTKKSGTGLGLFIAHKIIQEHNGRISIKSQEGKGTAFTIILPKNGQEE</sequence>
<dbReference type="SUPFAM" id="SSF55785">
    <property type="entry name" value="PYP-like sensor domain (PAS domain)"/>
    <property type="match status" value="1"/>
</dbReference>